<feature type="region of interest" description="Disordered" evidence="1">
    <location>
        <begin position="112"/>
        <end position="132"/>
    </location>
</feature>
<sequence length="298" mass="33221">MTTAAHGSDMSTSWPESPRLGHFTGSVFASAVIKTLTSTTSPLLDDETSDAKNEESLQPDEPTPQQTETYNEFCQSILEVCETRVTSLWNGRTFTFNRWDALEIIPPATENATDKKPEAVRTAEPSSTGDSFIDEMTRSIHQKDVPSMARLFLQTCPGDENRGWGPLAHGMLSRALEDDLPLDELEEVAGMICFRWESPLIADYLVETFNLPKPKGQIYILWDSLSGGINNPLYHTIFHKLAQGGFPPLPAKNQGPPFLRFLFYLTAAVSLTNLPEPSTLLLIDKLTIFMAKAKEFYE</sequence>
<comment type="caution">
    <text evidence="2">The sequence shown here is derived from an EMBL/GenBank/DDBJ whole genome shotgun (WGS) entry which is preliminary data.</text>
</comment>
<reference evidence="2 3" key="1">
    <citation type="submission" date="2017-06" db="EMBL/GenBank/DDBJ databases">
        <title>Comparative genomic analysis of Ambrosia Fusariam Clade fungi.</title>
        <authorList>
            <person name="Stajich J.E."/>
            <person name="Carrillo J."/>
            <person name="Kijimoto T."/>
            <person name="Eskalen A."/>
            <person name="O'Donnell K."/>
            <person name="Kasson M."/>
        </authorList>
    </citation>
    <scope>NUCLEOTIDE SEQUENCE [LARGE SCALE GENOMIC DNA]</scope>
    <source>
        <strain evidence="2 3">NRRL62579</strain>
    </source>
</reference>
<organism evidence="2 3">
    <name type="scientific">Fusarium oligoseptatum</name>
    <dbReference type="NCBI Taxonomy" id="2604345"/>
    <lineage>
        <taxon>Eukaryota</taxon>
        <taxon>Fungi</taxon>
        <taxon>Dikarya</taxon>
        <taxon>Ascomycota</taxon>
        <taxon>Pezizomycotina</taxon>
        <taxon>Sordariomycetes</taxon>
        <taxon>Hypocreomycetidae</taxon>
        <taxon>Hypocreales</taxon>
        <taxon>Nectriaceae</taxon>
        <taxon>Fusarium</taxon>
        <taxon>Fusarium solani species complex</taxon>
    </lineage>
</organism>
<protein>
    <submittedName>
        <fullName evidence="2">Uncharacterized protein</fullName>
    </submittedName>
</protein>
<feature type="region of interest" description="Disordered" evidence="1">
    <location>
        <begin position="40"/>
        <end position="67"/>
    </location>
</feature>
<feature type="compositionally biased region" description="Basic and acidic residues" evidence="1">
    <location>
        <begin position="112"/>
        <end position="121"/>
    </location>
</feature>
<dbReference type="AlphaFoldDB" id="A0A428UB17"/>
<evidence type="ECO:0000313" key="3">
    <source>
        <dbReference type="Proteomes" id="UP000287144"/>
    </source>
</evidence>
<keyword evidence="3" id="KW-1185">Reference proteome</keyword>
<accession>A0A428UB17</accession>
<dbReference type="STRING" id="1325735.A0A428UB17"/>
<evidence type="ECO:0000256" key="1">
    <source>
        <dbReference type="SAM" id="MobiDB-lite"/>
    </source>
</evidence>
<proteinExistence type="predicted"/>
<dbReference type="Proteomes" id="UP000287144">
    <property type="component" value="Unassembled WGS sequence"/>
</dbReference>
<dbReference type="EMBL" id="NKCK01000018">
    <property type="protein sequence ID" value="RSM11489.1"/>
    <property type="molecule type" value="Genomic_DNA"/>
</dbReference>
<evidence type="ECO:0000313" key="2">
    <source>
        <dbReference type="EMBL" id="RSM11489.1"/>
    </source>
</evidence>
<name>A0A428UB17_9HYPO</name>
<gene>
    <name evidence="2" type="ORF">CEP52_003017</name>
</gene>